<evidence type="ECO:0008006" key="3">
    <source>
        <dbReference type="Google" id="ProtNLM"/>
    </source>
</evidence>
<keyword evidence="2" id="KW-1185">Reference proteome</keyword>
<reference evidence="1" key="1">
    <citation type="journal article" date="2020" name="G3 (Bethesda)">
        <title>High-Quality Assemblies for Three Invasive Social Wasps from the &lt;i&gt;Vespula&lt;/i&gt; Genus.</title>
        <authorList>
            <person name="Harrop T.W.R."/>
            <person name="Guhlin J."/>
            <person name="McLaughlin G.M."/>
            <person name="Permina E."/>
            <person name="Stockwell P."/>
            <person name="Gilligan J."/>
            <person name="Le Lec M.F."/>
            <person name="Gruber M.A.M."/>
            <person name="Quinn O."/>
            <person name="Lovegrove M."/>
            <person name="Duncan E.J."/>
            <person name="Remnant E.J."/>
            <person name="Van Eeckhoven J."/>
            <person name="Graham B."/>
            <person name="Knapp R.A."/>
            <person name="Langford K.W."/>
            <person name="Kronenberg Z."/>
            <person name="Press M.O."/>
            <person name="Eacker S.M."/>
            <person name="Wilson-Rankin E.E."/>
            <person name="Purcell J."/>
            <person name="Lester P.J."/>
            <person name="Dearden P.K."/>
        </authorList>
    </citation>
    <scope>NUCLEOTIDE SEQUENCE</scope>
    <source>
        <strain evidence="1">Volc-1</strain>
    </source>
</reference>
<protein>
    <recommendedName>
        <fullName evidence="3">Arginine repressor</fullName>
    </recommendedName>
</protein>
<name>A0A834N2L8_VESPE</name>
<dbReference type="Proteomes" id="UP000600918">
    <property type="component" value="Unassembled WGS sequence"/>
</dbReference>
<accession>A0A834N2L8</accession>
<sequence>MKSSISNHGKENFIRQGARYHRLAQERLVVRAVGIEKTGLGISTSEGGRQIWTTACRTVYSRSSGSRRSRKETSDQTRSVAVPYASFVLAAASEEILRSTAIAFAKTRSSSGNVIGIMATDDSVVMAVPPSEKLSSFLVSQIITRLNSP</sequence>
<comment type="caution">
    <text evidence="1">The sequence shown here is derived from an EMBL/GenBank/DDBJ whole genome shotgun (WGS) entry which is preliminary data.</text>
</comment>
<gene>
    <name evidence="1" type="ORF">H0235_017050</name>
</gene>
<dbReference type="EMBL" id="JACSDY010000021">
    <property type="protein sequence ID" value="KAF7394455.1"/>
    <property type="molecule type" value="Genomic_DNA"/>
</dbReference>
<evidence type="ECO:0000313" key="1">
    <source>
        <dbReference type="EMBL" id="KAF7394455.1"/>
    </source>
</evidence>
<proteinExistence type="predicted"/>
<organism evidence="1 2">
    <name type="scientific">Vespula pensylvanica</name>
    <name type="common">Western yellow jacket</name>
    <name type="synonym">Wasp</name>
    <dbReference type="NCBI Taxonomy" id="30213"/>
    <lineage>
        <taxon>Eukaryota</taxon>
        <taxon>Metazoa</taxon>
        <taxon>Ecdysozoa</taxon>
        <taxon>Arthropoda</taxon>
        <taxon>Hexapoda</taxon>
        <taxon>Insecta</taxon>
        <taxon>Pterygota</taxon>
        <taxon>Neoptera</taxon>
        <taxon>Endopterygota</taxon>
        <taxon>Hymenoptera</taxon>
        <taxon>Apocrita</taxon>
        <taxon>Aculeata</taxon>
        <taxon>Vespoidea</taxon>
        <taxon>Vespidae</taxon>
        <taxon>Vespinae</taxon>
        <taxon>Vespula</taxon>
    </lineage>
</organism>
<evidence type="ECO:0000313" key="2">
    <source>
        <dbReference type="Proteomes" id="UP000600918"/>
    </source>
</evidence>
<dbReference type="AlphaFoldDB" id="A0A834N2L8"/>